<sequence length="93" mass="10625">LTPPYQKHAIKLSSKLNFKLNFKNNQGIGLFLGETYIYAEGENNKGLYLSSGLSYWKTDGIQIGLSFGQINYPKPFTVRQYEFTASVPINWKK</sequence>
<reference evidence="1" key="1">
    <citation type="submission" date="2018-05" db="EMBL/GenBank/DDBJ databases">
        <authorList>
            <person name="Lanie J.A."/>
            <person name="Ng W.-L."/>
            <person name="Kazmierczak K.M."/>
            <person name="Andrzejewski T.M."/>
            <person name="Davidsen T.M."/>
            <person name="Wayne K.J."/>
            <person name="Tettelin H."/>
            <person name="Glass J.I."/>
            <person name="Rusch D."/>
            <person name="Podicherti R."/>
            <person name="Tsui H.-C.T."/>
            <person name="Winkler M.E."/>
        </authorList>
    </citation>
    <scope>NUCLEOTIDE SEQUENCE</scope>
</reference>
<proteinExistence type="predicted"/>
<protein>
    <submittedName>
        <fullName evidence="1">Uncharacterized protein</fullName>
    </submittedName>
</protein>
<dbReference type="AlphaFoldDB" id="A0A383CHV1"/>
<evidence type="ECO:0000313" key="1">
    <source>
        <dbReference type="EMBL" id="SVE31305.1"/>
    </source>
</evidence>
<feature type="non-terminal residue" evidence="1">
    <location>
        <position position="1"/>
    </location>
</feature>
<gene>
    <name evidence="1" type="ORF">METZ01_LOCUS484159</name>
</gene>
<name>A0A383CHV1_9ZZZZ</name>
<dbReference type="EMBL" id="UINC01208655">
    <property type="protein sequence ID" value="SVE31305.1"/>
    <property type="molecule type" value="Genomic_DNA"/>
</dbReference>
<organism evidence="1">
    <name type="scientific">marine metagenome</name>
    <dbReference type="NCBI Taxonomy" id="408172"/>
    <lineage>
        <taxon>unclassified sequences</taxon>
        <taxon>metagenomes</taxon>
        <taxon>ecological metagenomes</taxon>
    </lineage>
</organism>
<accession>A0A383CHV1</accession>